<name>A0A9W6LN38_9FUSO</name>
<organism evidence="2 3">
    <name type="scientific">Propionigenium maris DSM 9537</name>
    <dbReference type="NCBI Taxonomy" id="1123000"/>
    <lineage>
        <taxon>Bacteria</taxon>
        <taxon>Fusobacteriati</taxon>
        <taxon>Fusobacteriota</taxon>
        <taxon>Fusobacteriia</taxon>
        <taxon>Fusobacteriales</taxon>
        <taxon>Fusobacteriaceae</taxon>
        <taxon>Propionigenium</taxon>
    </lineage>
</organism>
<accession>A0A9W6LN38</accession>
<proteinExistence type="predicted"/>
<evidence type="ECO:0000313" key="3">
    <source>
        <dbReference type="Proteomes" id="UP001144471"/>
    </source>
</evidence>
<dbReference type="RefSeq" id="WP_281834020.1">
    <property type="nucleotide sequence ID" value="NZ_BSDY01000004.1"/>
</dbReference>
<reference evidence="2" key="1">
    <citation type="submission" date="2022-12" db="EMBL/GenBank/DDBJ databases">
        <title>Reference genome sequencing for broad-spectrum identification of bacterial and archaeal isolates by mass spectrometry.</title>
        <authorList>
            <person name="Sekiguchi Y."/>
            <person name="Tourlousse D.M."/>
        </authorList>
    </citation>
    <scope>NUCLEOTIDE SEQUENCE</scope>
    <source>
        <strain evidence="2">10succ1</strain>
    </source>
</reference>
<keyword evidence="1" id="KW-0472">Membrane</keyword>
<feature type="transmembrane region" description="Helical" evidence="1">
    <location>
        <begin position="97"/>
        <end position="114"/>
    </location>
</feature>
<gene>
    <name evidence="2" type="ORF">PM10SUCC1_10190</name>
</gene>
<keyword evidence="1" id="KW-1133">Transmembrane helix</keyword>
<feature type="transmembrane region" description="Helical" evidence="1">
    <location>
        <begin position="126"/>
        <end position="149"/>
    </location>
</feature>
<keyword evidence="1" id="KW-0812">Transmembrane</keyword>
<comment type="caution">
    <text evidence="2">The sequence shown here is derived from an EMBL/GenBank/DDBJ whole genome shotgun (WGS) entry which is preliminary data.</text>
</comment>
<dbReference type="AlphaFoldDB" id="A0A9W6LN38"/>
<dbReference type="EMBL" id="BSDY01000004">
    <property type="protein sequence ID" value="GLI55505.1"/>
    <property type="molecule type" value="Genomic_DNA"/>
</dbReference>
<feature type="transmembrane region" description="Helical" evidence="1">
    <location>
        <begin position="67"/>
        <end position="85"/>
    </location>
</feature>
<protein>
    <submittedName>
        <fullName evidence="2">Uncharacterized protein</fullName>
    </submittedName>
</protein>
<sequence>MHRIDIKKYITYFLLMSTAGIIILAGQAVGLQKEFIGAVPGMLLIILLALLAFSIKDIFPKFPLPAYALSTIIGMIVSLEALPISKFFAPSIGSVEFMPMCTPLLAFAGISVGDKIEELKEMSWKIVIIAVVVFTTIFFACALIAQTVLKIQGKI</sequence>
<evidence type="ECO:0000256" key="1">
    <source>
        <dbReference type="SAM" id="Phobius"/>
    </source>
</evidence>
<dbReference type="Proteomes" id="UP001144471">
    <property type="component" value="Unassembled WGS sequence"/>
</dbReference>
<feature type="transmembrane region" description="Helical" evidence="1">
    <location>
        <begin position="12"/>
        <end position="29"/>
    </location>
</feature>
<feature type="transmembrane region" description="Helical" evidence="1">
    <location>
        <begin position="35"/>
        <end position="55"/>
    </location>
</feature>
<evidence type="ECO:0000313" key="2">
    <source>
        <dbReference type="EMBL" id="GLI55505.1"/>
    </source>
</evidence>
<keyword evidence="3" id="KW-1185">Reference proteome</keyword>